<dbReference type="InterPro" id="IPR044068">
    <property type="entry name" value="CB"/>
</dbReference>
<dbReference type="GO" id="GO:0003677">
    <property type="term" value="F:DNA binding"/>
    <property type="evidence" value="ECO:0007669"/>
    <property type="project" value="UniProtKB-UniRule"/>
</dbReference>
<dbReference type="PANTHER" id="PTHR30629">
    <property type="entry name" value="PROPHAGE INTEGRASE"/>
    <property type="match status" value="1"/>
</dbReference>
<evidence type="ECO:0000256" key="2">
    <source>
        <dbReference type="ARBA" id="ARBA00022908"/>
    </source>
</evidence>
<evidence type="ECO:0000259" key="7">
    <source>
        <dbReference type="PROSITE" id="PS51900"/>
    </source>
</evidence>
<organism evidence="8">
    <name type="scientific">Edaphobacter paludis</name>
    <dbReference type="NCBI Taxonomy" id="3035702"/>
    <lineage>
        <taxon>Bacteria</taxon>
        <taxon>Pseudomonadati</taxon>
        <taxon>Acidobacteriota</taxon>
        <taxon>Terriglobia</taxon>
        <taxon>Terriglobales</taxon>
        <taxon>Acidobacteriaceae</taxon>
        <taxon>Edaphobacter</taxon>
    </lineage>
</organism>
<evidence type="ECO:0000259" key="6">
    <source>
        <dbReference type="PROSITE" id="PS51898"/>
    </source>
</evidence>
<evidence type="ECO:0000256" key="5">
    <source>
        <dbReference type="PROSITE-ProRule" id="PRU01248"/>
    </source>
</evidence>
<feature type="domain" description="Tyr recombinase" evidence="6">
    <location>
        <begin position="119"/>
        <end position="213"/>
    </location>
</feature>
<dbReference type="Gene3D" id="1.10.443.10">
    <property type="entry name" value="Intergrase catalytic core"/>
    <property type="match status" value="1"/>
</dbReference>
<name>A0AAU7D503_9BACT</name>
<evidence type="ECO:0000256" key="1">
    <source>
        <dbReference type="ARBA" id="ARBA00008857"/>
    </source>
</evidence>
<accession>A0AAU7D503</accession>
<gene>
    <name evidence="8" type="ORF">P8936_09620</name>
</gene>
<keyword evidence="2" id="KW-0229">DNA integration</keyword>
<dbReference type="InterPro" id="IPR013762">
    <property type="entry name" value="Integrase-like_cat_sf"/>
</dbReference>
<dbReference type="GO" id="GO:0015074">
    <property type="term" value="P:DNA integration"/>
    <property type="evidence" value="ECO:0007669"/>
    <property type="project" value="UniProtKB-KW"/>
</dbReference>
<dbReference type="EMBL" id="CP121195">
    <property type="protein sequence ID" value="XBH11971.1"/>
    <property type="molecule type" value="Genomic_DNA"/>
</dbReference>
<dbReference type="InterPro" id="IPR002104">
    <property type="entry name" value="Integrase_catalytic"/>
</dbReference>
<dbReference type="PROSITE" id="PS51898">
    <property type="entry name" value="TYR_RECOMBINASE"/>
    <property type="match status" value="1"/>
</dbReference>
<dbReference type="SUPFAM" id="SSF56349">
    <property type="entry name" value="DNA breaking-rejoining enzymes"/>
    <property type="match status" value="1"/>
</dbReference>
<evidence type="ECO:0000256" key="4">
    <source>
        <dbReference type="ARBA" id="ARBA00023172"/>
    </source>
</evidence>
<dbReference type="Pfam" id="PF00589">
    <property type="entry name" value="Phage_integrase"/>
    <property type="match status" value="1"/>
</dbReference>
<dbReference type="PROSITE" id="PS51900">
    <property type="entry name" value="CB"/>
    <property type="match status" value="1"/>
</dbReference>
<dbReference type="InterPro" id="IPR011010">
    <property type="entry name" value="DNA_brk_join_enz"/>
</dbReference>
<keyword evidence="3 5" id="KW-0238">DNA-binding</keyword>
<dbReference type="Gene3D" id="1.10.150.130">
    <property type="match status" value="1"/>
</dbReference>
<evidence type="ECO:0000313" key="8">
    <source>
        <dbReference type="EMBL" id="XBH11971.1"/>
    </source>
</evidence>
<dbReference type="AlphaFoldDB" id="A0AAU7D503"/>
<feature type="domain" description="Core-binding (CB)" evidence="7">
    <location>
        <begin position="17"/>
        <end position="98"/>
    </location>
</feature>
<dbReference type="PANTHER" id="PTHR30629:SF2">
    <property type="entry name" value="PROPHAGE INTEGRASE INTS-RELATED"/>
    <property type="match status" value="1"/>
</dbReference>
<proteinExistence type="inferred from homology"/>
<protein>
    <submittedName>
        <fullName evidence="8">Tyrosine-type recombinase/integrase</fullName>
    </submittedName>
</protein>
<dbReference type="GO" id="GO:0006310">
    <property type="term" value="P:DNA recombination"/>
    <property type="evidence" value="ECO:0007669"/>
    <property type="project" value="UniProtKB-KW"/>
</dbReference>
<dbReference type="InterPro" id="IPR010998">
    <property type="entry name" value="Integrase_recombinase_N"/>
</dbReference>
<dbReference type="InterPro" id="IPR050808">
    <property type="entry name" value="Phage_Integrase"/>
</dbReference>
<evidence type="ECO:0000256" key="3">
    <source>
        <dbReference type="ARBA" id="ARBA00023125"/>
    </source>
</evidence>
<dbReference type="RefSeq" id="WP_348269345.1">
    <property type="nucleotide sequence ID" value="NZ_CP121195.1"/>
</dbReference>
<keyword evidence="4" id="KW-0233">DNA recombination</keyword>
<comment type="similarity">
    <text evidence="1">Belongs to the 'phage' integrase family.</text>
</comment>
<sequence length="213" mass="24813">MILSLRRNINSELRAPETVSELIAHYRKHELVPERKAFATIESTGHYLKRHIEANFGSKRFLEIRTIDVEMWLHALNYAPGTRSKIRNIMSALFNHAMRYEWMDRNPITKVRNIGQALARDRYPYARRVRSSTFRAELRERTMVILAGSTGLRRSELVALTWSDIDLELMLVNVRRSCVRNRFGDTKTEASRKPVPLHPSVAKTLAAWREESP</sequence>
<reference evidence="8" key="1">
    <citation type="submission" date="2023-03" db="EMBL/GenBank/DDBJ databases">
        <title>Edaphobacter sp.</title>
        <authorList>
            <person name="Huber K.J."/>
            <person name="Papendorf J."/>
            <person name="Pilke C."/>
            <person name="Bunk B."/>
            <person name="Sproeer C."/>
            <person name="Pester M."/>
        </authorList>
    </citation>
    <scope>NUCLEOTIDE SEQUENCE</scope>
    <source>
        <strain evidence="8">DSM 109920</strain>
    </source>
</reference>